<evidence type="ECO:0000256" key="8">
    <source>
        <dbReference type="ARBA" id="ARBA00023315"/>
    </source>
</evidence>
<comment type="pathway">
    <text evidence="2">Phospholipid metabolism; CDP-diacylglycerol biosynthesis; CDP-diacylglycerol from sn-glycerol 3-phosphate: step 2/3.</text>
</comment>
<dbReference type="SUPFAM" id="SSF69593">
    <property type="entry name" value="Glycerol-3-phosphate (1)-acyltransferase"/>
    <property type="match status" value="1"/>
</dbReference>
<protein>
    <recommendedName>
        <fullName evidence="6 9">1-acyl-sn-glycerol-3-phosphate acyltransferase</fullName>
        <ecNumber evidence="5 9">2.3.1.51</ecNumber>
    </recommendedName>
</protein>
<keyword evidence="10" id="KW-0472">Membrane</keyword>
<keyword evidence="10" id="KW-1133">Transmembrane helix</keyword>
<keyword evidence="9" id="KW-1208">Phospholipid metabolism</keyword>
<keyword evidence="10" id="KW-0812">Transmembrane</keyword>
<sequence>MLTAIKSAAIWFGITSLTVLLFLVCLFLSIILFPFDRKGKIVHRQCFWWARGIINLNPFWNVTVTGLENIDPNETYVIVANHQSLADIVVLYETRAQFKWVAKQSLFSIPFIGWCLSLCKHIKLERGDLGSIKKVYREAADWLRRDMSVLFFPEGTRSTDGEIGEFQNGAFKLAIKEKKAILPISIKGTTEAIPKGTWLFRTKVYGIVDVHKPIPTTQFEIRDFERLRELARAQLV</sequence>
<keyword evidence="9" id="KW-0594">Phospholipid biosynthesis</keyword>
<evidence type="ECO:0000256" key="7">
    <source>
        <dbReference type="ARBA" id="ARBA00022679"/>
    </source>
</evidence>
<keyword evidence="7 9" id="KW-0808">Transferase</keyword>
<evidence type="ECO:0000256" key="4">
    <source>
        <dbReference type="ARBA" id="ARBA00008655"/>
    </source>
</evidence>
<keyword evidence="9" id="KW-0443">Lipid metabolism</keyword>
<dbReference type="InterPro" id="IPR002123">
    <property type="entry name" value="Plipid/glycerol_acylTrfase"/>
</dbReference>
<keyword evidence="9" id="KW-0444">Lipid biosynthesis</keyword>
<dbReference type="CDD" id="cd07989">
    <property type="entry name" value="LPLAT_AGPAT-like"/>
    <property type="match status" value="1"/>
</dbReference>
<name>A0A1G1L0Z6_9BACT</name>
<dbReference type="Pfam" id="PF01553">
    <property type="entry name" value="Acyltransferase"/>
    <property type="match status" value="1"/>
</dbReference>
<evidence type="ECO:0000259" key="11">
    <source>
        <dbReference type="SMART" id="SM00563"/>
    </source>
</evidence>
<dbReference type="EC" id="2.3.1.51" evidence="5 9"/>
<proteinExistence type="inferred from homology"/>
<dbReference type="Proteomes" id="UP000178187">
    <property type="component" value="Unassembled WGS sequence"/>
</dbReference>
<dbReference type="GO" id="GO:0003841">
    <property type="term" value="F:1-acylglycerol-3-phosphate O-acyltransferase activity"/>
    <property type="evidence" value="ECO:0007669"/>
    <property type="project" value="UniProtKB-UniRule"/>
</dbReference>
<evidence type="ECO:0000313" key="12">
    <source>
        <dbReference type="EMBL" id="OGW98801.1"/>
    </source>
</evidence>
<comment type="pathway">
    <text evidence="3">Lipid metabolism.</text>
</comment>
<accession>A0A1G1L0Z6</accession>
<dbReference type="GO" id="GO:0006654">
    <property type="term" value="P:phosphatidic acid biosynthetic process"/>
    <property type="evidence" value="ECO:0007669"/>
    <property type="project" value="TreeGrafter"/>
</dbReference>
<dbReference type="EMBL" id="MHFR01000028">
    <property type="protein sequence ID" value="OGW98801.1"/>
    <property type="molecule type" value="Genomic_DNA"/>
</dbReference>
<evidence type="ECO:0000256" key="1">
    <source>
        <dbReference type="ARBA" id="ARBA00001141"/>
    </source>
</evidence>
<dbReference type="InterPro" id="IPR004552">
    <property type="entry name" value="AGP_acyltrans"/>
</dbReference>
<evidence type="ECO:0000256" key="6">
    <source>
        <dbReference type="ARBA" id="ARBA00016139"/>
    </source>
</evidence>
<dbReference type="GO" id="GO:0016020">
    <property type="term" value="C:membrane"/>
    <property type="evidence" value="ECO:0007669"/>
    <property type="project" value="InterPro"/>
</dbReference>
<comment type="similarity">
    <text evidence="4 9">Belongs to the 1-acyl-sn-glycerol-3-phosphate acyltransferase family.</text>
</comment>
<organism evidence="12 13">
    <name type="scientific">Candidatus Danuiimicrobium aquiferis</name>
    <dbReference type="NCBI Taxonomy" id="1801832"/>
    <lineage>
        <taxon>Bacteria</taxon>
        <taxon>Pseudomonadati</taxon>
        <taxon>Candidatus Omnitrophota</taxon>
        <taxon>Candidatus Danuiimicrobium</taxon>
    </lineage>
</organism>
<feature type="transmembrane region" description="Helical" evidence="10">
    <location>
        <begin position="12"/>
        <end position="35"/>
    </location>
</feature>
<dbReference type="SMART" id="SM00563">
    <property type="entry name" value="PlsC"/>
    <property type="match status" value="1"/>
</dbReference>
<evidence type="ECO:0000256" key="3">
    <source>
        <dbReference type="ARBA" id="ARBA00005189"/>
    </source>
</evidence>
<dbReference type="PANTHER" id="PTHR10434:SF11">
    <property type="entry name" value="1-ACYL-SN-GLYCEROL-3-PHOSPHATE ACYLTRANSFERASE"/>
    <property type="match status" value="1"/>
</dbReference>
<evidence type="ECO:0000256" key="10">
    <source>
        <dbReference type="SAM" id="Phobius"/>
    </source>
</evidence>
<evidence type="ECO:0000313" key="13">
    <source>
        <dbReference type="Proteomes" id="UP000178187"/>
    </source>
</evidence>
<reference evidence="12 13" key="1">
    <citation type="journal article" date="2016" name="Nat. Commun.">
        <title>Thousands of microbial genomes shed light on interconnected biogeochemical processes in an aquifer system.</title>
        <authorList>
            <person name="Anantharaman K."/>
            <person name="Brown C.T."/>
            <person name="Hug L.A."/>
            <person name="Sharon I."/>
            <person name="Castelle C.J."/>
            <person name="Probst A.J."/>
            <person name="Thomas B.C."/>
            <person name="Singh A."/>
            <person name="Wilkins M.J."/>
            <person name="Karaoz U."/>
            <person name="Brodie E.L."/>
            <person name="Williams K.H."/>
            <person name="Hubbard S.S."/>
            <person name="Banfield J.F."/>
        </authorList>
    </citation>
    <scope>NUCLEOTIDE SEQUENCE [LARGE SCALE GENOMIC DNA]</scope>
</reference>
<comment type="catalytic activity">
    <reaction evidence="1 9">
        <text>a 1-acyl-sn-glycero-3-phosphate + an acyl-CoA = a 1,2-diacyl-sn-glycero-3-phosphate + CoA</text>
        <dbReference type="Rhea" id="RHEA:19709"/>
        <dbReference type="ChEBI" id="CHEBI:57287"/>
        <dbReference type="ChEBI" id="CHEBI:57970"/>
        <dbReference type="ChEBI" id="CHEBI:58342"/>
        <dbReference type="ChEBI" id="CHEBI:58608"/>
        <dbReference type="EC" id="2.3.1.51"/>
    </reaction>
</comment>
<dbReference type="AlphaFoldDB" id="A0A1G1L0Z6"/>
<evidence type="ECO:0000256" key="2">
    <source>
        <dbReference type="ARBA" id="ARBA00004728"/>
    </source>
</evidence>
<feature type="domain" description="Phospholipid/glycerol acyltransferase" evidence="11">
    <location>
        <begin position="76"/>
        <end position="189"/>
    </location>
</feature>
<comment type="domain">
    <text evidence="9">The HXXXXD motif is essential for acyltransferase activity and may constitute the binding site for the phosphate moiety of the glycerol-3-phosphate.</text>
</comment>
<gene>
    <name evidence="12" type="ORF">A3G33_01175</name>
</gene>
<evidence type="ECO:0000256" key="5">
    <source>
        <dbReference type="ARBA" id="ARBA00013211"/>
    </source>
</evidence>
<dbReference type="NCBIfam" id="TIGR00530">
    <property type="entry name" value="AGP_acyltrn"/>
    <property type="match status" value="1"/>
</dbReference>
<evidence type="ECO:0000256" key="9">
    <source>
        <dbReference type="RuleBase" id="RU361267"/>
    </source>
</evidence>
<keyword evidence="8 9" id="KW-0012">Acyltransferase</keyword>
<comment type="caution">
    <text evidence="12">The sequence shown here is derived from an EMBL/GenBank/DDBJ whole genome shotgun (WGS) entry which is preliminary data.</text>
</comment>
<dbReference type="PANTHER" id="PTHR10434">
    <property type="entry name" value="1-ACYL-SN-GLYCEROL-3-PHOSPHATE ACYLTRANSFERASE"/>
    <property type="match status" value="1"/>
</dbReference>